<sequence length="49" mass="5214">MERVYKTMQRTGACSIAVGVIILVTGVTVGIMSIVCGGLLLKRKGEITF</sequence>
<feature type="transmembrane region" description="Helical" evidence="1">
    <location>
        <begin position="12"/>
        <end position="41"/>
    </location>
</feature>
<keyword evidence="1" id="KW-0472">Membrane</keyword>
<name>A0ABV1HM30_9FIRM</name>
<accession>A0ABV1HM30</accession>
<proteinExistence type="predicted"/>
<evidence type="ECO:0000313" key="2">
    <source>
        <dbReference type="EMBL" id="MEQ2563380.1"/>
    </source>
</evidence>
<keyword evidence="1" id="KW-0812">Transmembrane</keyword>
<reference evidence="2 3" key="1">
    <citation type="submission" date="2024-03" db="EMBL/GenBank/DDBJ databases">
        <title>Human intestinal bacterial collection.</title>
        <authorList>
            <person name="Pauvert C."/>
            <person name="Hitch T.C.A."/>
            <person name="Clavel T."/>
        </authorList>
    </citation>
    <scope>NUCLEOTIDE SEQUENCE [LARGE SCALE GENOMIC DNA]</scope>
    <source>
        <strain evidence="2 3">CLA-AP-H27</strain>
    </source>
</reference>
<gene>
    <name evidence="2" type="ORF">WMO41_09470</name>
</gene>
<dbReference type="RefSeq" id="WP_177291526.1">
    <property type="nucleotide sequence ID" value="NZ_JBBMFJ010000018.1"/>
</dbReference>
<protein>
    <submittedName>
        <fullName evidence="2">Uncharacterized protein</fullName>
    </submittedName>
</protein>
<comment type="caution">
    <text evidence="2">The sequence shown here is derived from an EMBL/GenBank/DDBJ whole genome shotgun (WGS) entry which is preliminary data.</text>
</comment>
<dbReference type="Proteomes" id="UP001437460">
    <property type="component" value="Unassembled WGS sequence"/>
</dbReference>
<keyword evidence="3" id="KW-1185">Reference proteome</keyword>
<evidence type="ECO:0000313" key="3">
    <source>
        <dbReference type="Proteomes" id="UP001437460"/>
    </source>
</evidence>
<organism evidence="2 3">
    <name type="scientific">Ventrimonas faecis</name>
    <dbReference type="NCBI Taxonomy" id="3133170"/>
    <lineage>
        <taxon>Bacteria</taxon>
        <taxon>Bacillati</taxon>
        <taxon>Bacillota</taxon>
        <taxon>Clostridia</taxon>
        <taxon>Lachnospirales</taxon>
        <taxon>Lachnospiraceae</taxon>
        <taxon>Ventrimonas</taxon>
    </lineage>
</organism>
<keyword evidence="1" id="KW-1133">Transmembrane helix</keyword>
<dbReference type="EMBL" id="JBBMFJ010000018">
    <property type="protein sequence ID" value="MEQ2563380.1"/>
    <property type="molecule type" value="Genomic_DNA"/>
</dbReference>
<evidence type="ECO:0000256" key="1">
    <source>
        <dbReference type="SAM" id="Phobius"/>
    </source>
</evidence>